<evidence type="ECO:0000256" key="3">
    <source>
        <dbReference type="ARBA" id="ARBA00022475"/>
    </source>
</evidence>
<evidence type="ECO:0000256" key="4">
    <source>
        <dbReference type="ARBA" id="ARBA00022519"/>
    </source>
</evidence>
<evidence type="ECO:0000313" key="16">
    <source>
        <dbReference type="EMBL" id="SUZ68696.1"/>
    </source>
</evidence>
<proteinExistence type="predicted"/>
<evidence type="ECO:0000256" key="12">
    <source>
        <dbReference type="ARBA" id="ARBA00023316"/>
    </source>
</evidence>
<keyword evidence="9" id="KW-0573">Peptidoglycan synthesis</keyword>
<evidence type="ECO:0000256" key="1">
    <source>
        <dbReference type="ARBA" id="ARBA00004167"/>
    </source>
</evidence>
<dbReference type="Gene3D" id="3.40.710.10">
    <property type="entry name" value="DD-peptidase/beta-lactamase superfamily"/>
    <property type="match status" value="1"/>
</dbReference>
<keyword evidence="10" id="KW-1133">Transmembrane helix</keyword>
<dbReference type="InterPro" id="IPR017790">
    <property type="entry name" value="Penicillin-binding_protein_2"/>
</dbReference>
<dbReference type="GO" id="GO:0009002">
    <property type="term" value="F:serine-type D-Ala-D-Ala carboxypeptidase activity"/>
    <property type="evidence" value="ECO:0007669"/>
    <property type="project" value="InterPro"/>
</dbReference>
<feature type="region of interest" description="Disordered" evidence="13">
    <location>
        <begin position="657"/>
        <end position="679"/>
    </location>
</feature>
<feature type="domain" description="Penicillin-binding protein dimerisation" evidence="15">
    <location>
        <begin position="21"/>
        <end position="190"/>
    </location>
</feature>
<dbReference type="GO" id="GO:0071972">
    <property type="term" value="F:peptidoglycan L,D-transpeptidase activity"/>
    <property type="evidence" value="ECO:0007669"/>
    <property type="project" value="TreeGrafter"/>
</dbReference>
<protein>
    <recommendedName>
        <fullName evidence="17">Penicillin-binding protein 2</fullName>
    </recommendedName>
</protein>
<dbReference type="Gene3D" id="3.30.1390.30">
    <property type="entry name" value="Penicillin-binding protein 2a, domain 3"/>
    <property type="match status" value="1"/>
</dbReference>
<keyword evidence="7" id="KW-0378">Hydrolase</keyword>
<dbReference type="InterPro" id="IPR001460">
    <property type="entry name" value="PCN-bd_Tpept"/>
</dbReference>
<feature type="compositionally biased region" description="Acidic residues" evidence="13">
    <location>
        <begin position="664"/>
        <end position="679"/>
    </location>
</feature>
<dbReference type="AlphaFoldDB" id="A0A381PNU1"/>
<dbReference type="Gene3D" id="3.90.1310.10">
    <property type="entry name" value="Penicillin-binding protein 2a (Domain 2)"/>
    <property type="match status" value="1"/>
</dbReference>
<evidence type="ECO:0000256" key="6">
    <source>
        <dbReference type="ARBA" id="ARBA00022692"/>
    </source>
</evidence>
<reference evidence="16" key="1">
    <citation type="submission" date="2018-05" db="EMBL/GenBank/DDBJ databases">
        <authorList>
            <person name="Lanie J.A."/>
            <person name="Ng W.-L."/>
            <person name="Kazmierczak K.M."/>
            <person name="Andrzejewski T.M."/>
            <person name="Davidsen T.M."/>
            <person name="Wayne K.J."/>
            <person name="Tettelin H."/>
            <person name="Glass J.I."/>
            <person name="Rusch D."/>
            <person name="Podicherti R."/>
            <person name="Tsui H.-C.T."/>
            <person name="Winkler M.E."/>
        </authorList>
    </citation>
    <scope>NUCLEOTIDE SEQUENCE</scope>
</reference>
<dbReference type="InterPro" id="IPR050515">
    <property type="entry name" value="Beta-lactam/transpept"/>
</dbReference>
<dbReference type="PANTHER" id="PTHR30627:SF2">
    <property type="entry name" value="PEPTIDOGLYCAN D,D-TRANSPEPTIDASE MRDA"/>
    <property type="match status" value="1"/>
</dbReference>
<keyword evidence="12" id="KW-0961">Cell wall biogenesis/degradation</keyword>
<dbReference type="InterPro" id="IPR005311">
    <property type="entry name" value="PBP_dimer"/>
</dbReference>
<dbReference type="GO" id="GO:0008658">
    <property type="term" value="F:penicillin binding"/>
    <property type="evidence" value="ECO:0007669"/>
    <property type="project" value="InterPro"/>
</dbReference>
<comment type="subcellular location">
    <subcellularLocation>
        <location evidence="2">Cell membrane</location>
    </subcellularLocation>
    <subcellularLocation>
        <location evidence="1">Membrane</location>
        <topology evidence="1">Single-pass membrane protein</topology>
    </subcellularLocation>
</comment>
<evidence type="ECO:0000256" key="5">
    <source>
        <dbReference type="ARBA" id="ARBA00022670"/>
    </source>
</evidence>
<accession>A0A381PNU1</accession>
<evidence type="ECO:0008006" key="17">
    <source>
        <dbReference type="Google" id="ProtNLM"/>
    </source>
</evidence>
<evidence type="ECO:0000256" key="2">
    <source>
        <dbReference type="ARBA" id="ARBA00004236"/>
    </source>
</evidence>
<dbReference type="SUPFAM" id="SSF56519">
    <property type="entry name" value="Penicillin binding protein dimerisation domain"/>
    <property type="match status" value="1"/>
</dbReference>
<dbReference type="EMBL" id="UINC01001040">
    <property type="protein sequence ID" value="SUZ68696.1"/>
    <property type="molecule type" value="Genomic_DNA"/>
</dbReference>
<dbReference type="InterPro" id="IPR036138">
    <property type="entry name" value="PBP_dimer_sf"/>
</dbReference>
<dbReference type="Pfam" id="PF00905">
    <property type="entry name" value="Transpeptidase"/>
    <property type="match status" value="1"/>
</dbReference>
<dbReference type="GO" id="GO:0006508">
    <property type="term" value="P:proteolysis"/>
    <property type="evidence" value="ECO:0007669"/>
    <property type="project" value="UniProtKB-KW"/>
</dbReference>
<evidence type="ECO:0000259" key="14">
    <source>
        <dbReference type="Pfam" id="PF00905"/>
    </source>
</evidence>
<dbReference type="GO" id="GO:0071555">
    <property type="term" value="P:cell wall organization"/>
    <property type="evidence" value="ECO:0007669"/>
    <property type="project" value="UniProtKB-KW"/>
</dbReference>
<dbReference type="Pfam" id="PF03717">
    <property type="entry name" value="PBP_dimer"/>
    <property type="match status" value="1"/>
</dbReference>
<dbReference type="SUPFAM" id="SSF56601">
    <property type="entry name" value="beta-lactamase/transpeptidase-like"/>
    <property type="match status" value="1"/>
</dbReference>
<dbReference type="GO" id="GO:0009252">
    <property type="term" value="P:peptidoglycan biosynthetic process"/>
    <property type="evidence" value="ECO:0007669"/>
    <property type="project" value="UniProtKB-KW"/>
</dbReference>
<keyword evidence="4" id="KW-0997">Cell inner membrane</keyword>
<dbReference type="GO" id="GO:0008360">
    <property type="term" value="P:regulation of cell shape"/>
    <property type="evidence" value="ECO:0007669"/>
    <property type="project" value="UniProtKB-KW"/>
</dbReference>
<keyword evidence="8" id="KW-0133">Cell shape</keyword>
<dbReference type="InterPro" id="IPR012338">
    <property type="entry name" value="Beta-lactam/transpept-like"/>
</dbReference>
<evidence type="ECO:0000256" key="7">
    <source>
        <dbReference type="ARBA" id="ARBA00022801"/>
    </source>
</evidence>
<dbReference type="PANTHER" id="PTHR30627">
    <property type="entry name" value="PEPTIDOGLYCAN D,D-TRANSPEPTIDASE"/>
    <property type="match status" value="1"/>
</dbReference>
<keyword evidence="6" id="KW-0812">Transmembrane</keyword>
<evidence type="ECO:0000256" key="11">
    <source>
        <dbReference type="ARBA" id="ARBA00023136"/>
    </source>
</evidence>
<evidence type="ECO:0000256" key="10">
    <source>
        <dbReference type="ARBA" id="ARBA00022989"/>
    </source>
</evidence>
<organism evidence="16">
    <name type="scientific">marine metagenome</name>
    <dbReference type="NCBI Taxonomy" id="408172"/>
    <lineage>
        <taxon>unclassified sequences</taxon>
        <taxon>metagenomes</taxon>
        <taxon>ecological metagenomes</taxon>
    </lineage>
</organism>
<keyword evidence="3" id="KW-1003">Cell membrane</keyword>
<evidence type="ECO:0000259" key="15">
    <source>
        <dbReference type="Pfam" id="PF03717"/>
    </source>
</evidence>
<sequence>VLTSEELSEQALLNHVEIVITQPTRGRILDRHGVVLADNVRTGIVTVNRSRYAPGQIDYVLERLSGLLDIPVQTLASRLNDKQTHPLAAKVVASGLDEYGLLRVAEQSLPGVEAKWAMSRVYPQNEIGAHVVGYVGAMSQGQQDRLVKAGYLPSERVGKSGIEEIFENDLHGRPGRTELEVDSTGRVHRVVSEVLPRPGADVVVSIDVDLQAATESYLRQGLIAARKTVSEDSGFFFPSIGGAAVVMDVRNGDVLAMASHPTFDPNWLVGGLTTAEYQSVFENPYAPGALNNRAVQGLYAPGSVFKLITALAGLEARLISPRAAYYDIGYFKIPEKYGCTGRCTFYNADKAPLGIVDLSSAITRSSDAYFYKVAHDLYWIRGEEQWAIQDMAQVLGFGNQTGIQLPFEKSGRIGDEEIKKRLFEANPEAYNPYGESTRWLPGDNINTGIGQGFVSVTPTQLANAYGTFANGGTLFSPNVVERVISRSSDQFGESVIEFEPRIQRIVEFPEGSAVVREGLHGVASKSRRGTAWRAFDGYDSSGYAVAGKTGTAQAEGRNPVLQRKKEDSAVFVAWAPQHDPRYVVAVVMEEAGFGGEAAAPVARRIIEALRAYEQRWPDPQVAFIPPQPECPEVPEALRGYEAFVGYVPEGCPWGVQVPRANTPEDADGDGIPDLEERDQ</sequence>
<feature type="domain" description="Penicillin-binding protein transpeptidase" evidence="14">
    <location>
        <begin position="242"/>
        <end position="607"/>
    </location>
</feature>
<feature type="non-terminal residue" evidence="16">
    <location>
        <position position="1"/>
    </location>
</feature>
<dbReference type="NCBIfam" id="TIGR03423">
    <property type="entry name" value="pbp2_mrdA"/>
    <property type="match status" value="1"/>
</dbReference>
<evidence type="ECO:0000256" key="9">
    <source>
        <dbReference type="ARBA" id="ARBA00022984"/>
    </source>
</evidence>
<keyword evidence="11" id="KW-0472">Membrane</keyword>
<keyword evidence="5" id="KW-0645">Protease</keyword>
<evidence type="ECO:0000256" key="13">
    <source>
        <dbReference type="SAM" id="MobiDB-lite"/>
    </source>
</evidence>
<dbReference type="GO" id="GO:0005886">
    <property type="term" value="C:plasma membrane"/>
    <property type="evidence" value="ECO:0007669"/>
    <property type="project" value="UniProtKB-SubCell"/>
</dbReference>
<name>A0A381PNU1_9ZZZZ</name>
<evidence type="ECO:0000256" key="8">
    <source>
        <dbReference type="ARBA" id="ARBA00022960"/>
    </source>
</evidence>
<gene>
    <name evidence="16" type="ORF">METZ01_LOCUS21550</name>
</gene>